<dbReference type="eggNOG" id="ENOG5030IK4">
    <property type="taxonomic scope" value="Bacteria"/>
</dbReference>
<comment type="caution">
    <text evidence="1">The sequence shown here is derived from an EMBL/GenBank/DDBJ whole genome shotgun (WGS) entry which is preliminary data.</text>
</comment>
<evidence type="ECO:0000313" key="1">
    <source>
        <dbReference type="EMBL" id="EGF56848.1"/>
    </source>
</evidence>
<name>F3PTC3_9BACE</name>
<dbReference type="STRING" id="763034.HMPREF9446_01991"/>
<gene>
    <name evidence="1" type="ORF">HMPREF9446_01991</name>
</gene>
<sequence length="235" mass="27537">MPLSVDNYLFSFPYLWTDQEVAFMNISTGNTTYVKYQGMISGGNGLEHQHFHKLGDSFYFIPQGVNYYFYKIDTLEKKVSPAIFLDFGINEIKEGELPGRASGKRVDNDKDRMDIADEYSVRHNFLRKSDKYVIPMQKFFNEHYVYIYMVKGQESYGRHYIYNRMRDVGYLIKRGEPFCMYPCFAIDGNVLLAVCQPSELPMCVDRKFMAPEEIATMEGIKDEDNSIIIKYHLKR</sequence>
<keyword evidence="2" id="KW-1185">Reference proteome</keyword>
<evidence type="ECO:0000313" key="2">
    <source>
        <dbReference type="Proteomes" id="UP000003416"/>
    </source>
</evidence>
<reference evidence="1 2" key="1">
    <citation type="submission" date="2011-02" db="EMBL/GenBank/DDBJ databases">
        <authorList>
            <person name="Weinstock G."/>
            <person name="Sodergren E."/>
            <person name="Clifton S."/>
            <person name="Fulton L."/>
            <person name="Fulton B."/>
            <person name="Courtney L."/>
            <person name="Fronick C."/>
            <person name="Harrison M."/>
            <person name="Strong C."/>
            <person name="Farmer C."/>
            <person name="Delahaunty K."/>
            <person name="Markovic C."/>
            <person name="Hall O."/>
            <person name="Minx P."/>
            <person name="Tomlinson C."/>
            <person name="Mitreva M."/>
            <person name="Hou S."/>
            <person name="Chen J."/>
            <person name="Wollam A."/>
            <person name="Pepin K.H."/>
            <person name="Johnson M."/>
            <person name="Bhonagiri V."/>
            <person name="Zhang X."/>
            <person name="Suruliraj S."/>
            <person name="Warren W."/>
            <person name="Chinwalla A."/>
            <person name="Mardis E.R."/>
            <person name="Wilson R.K."/>
        </authorList>
    </citation>
    <scope>NUCLEOTIDE SEQUENCE [LARGE SCALE GENOMIC DNA]</scope>
    <source>
        <strain evidence="1 2">YIT 12057</strain>
    </source>
</reference>
<protein>
    <submittedName>
        <fullName evidence="1">Uncharacterized protein</fullName>
    </submittedName>
</protein>
<dbReference type="AlphaFoldDB" id="F3PTC3"/>
<dbReference type="Proteomes" id="UP000003416">
    <property type="component" value="Unassembled WGS sequence"/>
</dbReference>
<proteinExistence type="predicted"/>
<accession>F3PTC3</accession>
<dbReference type="HOGENOM" id="CLU_1178343_0_0_10"/>
<dbReference type="EMBL" id="AFBN01000036">
    <property type="protein sequence ID" value="EGF56848.1"/>
    <property type="molecule type" value="Genomic_DNA"/>
</dbReference>
<organism evidence="1 2">
    <name type="scientific">Bacteroides fluxus YIT 12057</name>
    <dbReference type="NCBI Taxonomy" id="763034"/>
    <lineage>
        <taxon>Bacteria</taxon>
        <taxon>Pseudomonadati</taxon>
        <taxon>Bacteroidota</taxon>
        <taxon>Bacteroidia</taxon>
        <taxon>Bacteroidales</taxon>
        <taxon>Bacteroidaceae</taxon>
        <taxon>Bacteroides</taxon>
    </lineage>
</organism>